<protein>
    <recommendedName>
        <fullName evidence="5">DUF3408 domain-containing protein</fullName>
    </recommendedName>
</protein>
<dbReference type="Proteomes" id="UP001055048">
    <property type="component" value="Unassembled WGS sequence"/>
</dbReference>
<evidence type="ECO:0000256" key="1">
    <source>
        <dbReference type="SAM" id="MobiDB-lite"/>
    </source>
</evidence>
<evidence type="ECO:0000313" key="3">
    <source>
        <dbReference type="EMBL" id="GKH13596.1"/>
    </source>
</evidence>
<feature type="region of interest" description="Disordered" evidence="1">
    <location>
        <begin position="41"/>
        <end position="64"/>
    </location>
</feature>
<comment type="caution">
    <text evidence="3">The sequence shown here is derived from an EMBL/GenBank/DDBJ whole genome shotgun (WGS) entry which is preliminary data.</text>
</comment>
<name>A0AA37N7T4_BACUN</name>
<evidence type="ECO:0000256" key="2">
    <source>
        <dbReference type="SAM" id="Phobius"/>
    </source>
</evidence>
<gene>
    <name evidence="3" type="ORF">CE91St12_18060</name>
</gene>
<accession>A0AA37N7T4</accession>
<sequence length="194" mass="22275">MEQWFVYLILTAAVFLLYMGYRLRPGRDRLRKKSAGNGFEKIVPETRSGGPVPEVAGCQSEKDGDLPEREAVIERILSGGISLPEDFSGFQEEHFFNRFESMDMETKSLLKEMEEKSVYAETFLERKMTGTGRQTYIHGSLYGELVRILPVIAPGLSVPAFVNNVLADHLKQHQDVINGMYREEVEKRLQEWKR</sequence>
<feature type="transmembrane region" description="Helical" evidence="2">
    <location>
        <begin position="6"/>
        <end position="23"/>
    </location>
</feature>
<keyword evidence="2" id="KW-0472">Membrane</keyword>
<dbReference type="EMBL" id="BQNL01000001">
    <property type="protein sequence ID" value="GKH13596.1"/>
    <property type="molecule type" value="Genomic_DNA"/>
</dbReference>
<evidence type="ECO:0008006" key="5">
    <source>
        <dbReference type="Google" id="ProtNLM"/>
    </source>
</evidence>
<keyword evidence="2" id="KW-0812">Transmembrane</keyword>
<dbReference type="AlphaFoldDB" id="A0AA37N7T4"/>
<keyword evidence="2" id="KW-1133">Transmembrane helix</keyword>
<reference evidence="3" key="1">
    <citation type="submission" date="2022-01" db="EMBL/GenBank/DDBJ databases">
        <title>Novel bile acid biosynthetic pathways are enriched in the microbiome of centenarians.</title>
        <authorList>
            <person name="Sato Y."/>
            <person name="Atarashi K."/>
            <person name="Plichta R.D."/>
            <person name="Arai Y."/>
            <person name="Sasajima S."/>
            <person name="Kearney M.S."/>
            <person name="Suda W."/>
            <person name="Takeshita K."/>
            <person name="Sasaki T."/>
            <person name="Okamoto S."/>
            <person name="Skelly N.A."/>
            <person name="Okamura Y."/>
            <person name="Vlamakis H."/>
            <person name="Li Y."/>
            <person name="Tanoue T."/>
            <person name="Takei H."/>
            <person name="Nittono H."/>
            <person name="Narushima S."/>
            <person name="Irie J."/>
            <person name="Itoh H."/>
            <person name="Moriya K."/>
            <person name="Sugiura Y."/>
            <person name="Suematsu M."/>
            <person name="Moritoki N."/>
            <person name="Shibata S."/>
            <person name="Littman R.D."/>
            <person name="Fischbach A.M."/>
            <person name="Uwamino Y."/>
            <person name="Inoue T."/>
            <person name="Honda A."/>
            <person name="Hattori M."/>
            <person name="Murai T."/>
            <person name="Xavier J.R."/>
            <person name="Hirose N."/>
            <person name="Honda K."/>
        </authorList>
    </citation>
    <scope>NUCLEOTIDE SEQUENCE</scope>
    <source>
        <strain evidence="3">CE91-St12</strain>
    </source>
</reference>
<dbReference type="RefSeq" id="WP_244074489.1">
    <property type="nucleotide sequence ID" value="NZ_BQNL01000001.1"/>
</dbReference>
<dbReference type="InterPro" id="IPR021823">
    <property type="entry name" value="DUF3408"/>
</dbReference>
<proteinExistence type="predicted"/>
<evidence type="ECO:0000313" key="4">
    <source>
        <dbReference type="Proteomes" id="UP001055048"/>
    </source>
</evidence>
<organism evidence="3 4">
    <name type="scientific">Bacteroides uniformis</name>
    <dbReference type="NCBI Taxonomy" id="820"/>
    <lineage>
        <taxon>Bacteria</taxon>
        <taxon>Pseudomonadati</taxon>
        <taxon>Bacteroidota</taxon>
        <taxon>Bacteroidia</taxon>
        <taxon>Bacteroidales</taxon>
        <taxon>Bacteroidaceae</taxon>
        <taxon>Bacteroides</taxon>
    </lineage>
</organism>
<dbReference type="Pfam" id="PF11888">
    <property type="entry name" value="DUF3408"/>
    <property type="match status" value="1"/>
</dbReference>